<evidence type="ECO:0000256" key="7">
    <source>
        <dbReference type="ARBA" id="ARBA00014095"/>
    </source>
</evidence>
<proteinExistence type="inferred from homology"/>
<name>A0A9Q2HES9_9STAP</name>
<evidence type="ECO:0000256" key="6">
    <source>
        <dbReference type="ARBA" id="ARBA00013143"/>
    </source>
</evidence>
<gene>
    <name evidence="18" type="ORF">HNQ45_000378</name>
</gene>
<comment type="similarity">
    <text evidence="3 16">Belongs to the D-isomer specific 2-hydroxyacid dehydrogenase family.</text>
</comment>
<keyword evidence="10" id="KW-0520">NAD</keyword>
<dbReference type="Pfam" id="PF00389">
    <property type="entry name" value="2-Hacid_dh"/>
    <property type="match status" value="1"/>
</dbReference>
<dbReference type="InterPro" id="IPR045865">
    <property type="entry name" value="ACT-like_dom_sf"/>
</dbReference>
<feature type="domain" description="ACT" evidence="17">
    <location>
        <begin position="318"/>
        <end position="391"/>
    </location>
</feature>
<evidence type="ECO:0000313" key="18">
    <source>
        <dbReference type="EMBL" id="MBB5175508.1"/>
    </source>
</evidence>
<evidence type="ECO:0000256" key="14">
    <source>
        <dbReference type="ARBA" id="ARBA00048731"/>
    </source>
</evidence>
<dbReference type="PROSITE" id="PS00065">
    <property type="entry name" value="D_2_HYDROXYACID_DH_1"/>
    <property type="match status" value="1"/>
</dbReference>
<dbReference type="PANTHER" id="PTHR42938">
    <property type="entry name" value="FORMATE DEHYDROGENASE 1"/>
    <property type="match status" value="1"/>
</dbReference>
<dbReference type="GO" id="GO:0051287">
    <property type="term" value="F:NAD binding"/>
    <property type="evidence" value="ECO:0007669"/>
    <property type="project" value="InterPro"/>
</dbReference>
<dbReference type="PROSITE" id="PS51671">
    <property type="entry name" value="ACT"/>
    <property type="match status" value="1"/>
</dbReference>
<dbReference type="EMBL" id="JACHHF010000002">
    <property type="protein sequence ID" value="MBB5175508.1"/>
    <property type="molecule type" value="Genomic_DNA"/>
</dbReference>
<dbReference type="Pfam" id="PF02826">
    <property type="entry name" value="2-Hacid_dh_C"/>
    <property type="match status" value="1"/>
</dbReference>
<evidence type="ECO:0000256" key="4">
    <source>
        <dbReference type="ARBA" id="ARBA00012969"/>
    </source>
</evidence>
<evidence type="ECO:0000256" key="16">
    <source>
        <dbReference type="RuleBase" id="RU003719"/>
    </source>
</evidence>
<evidence type="ECO:0000256" key="9">
    <source>
        <dbReference type="ARBA" id="ARBA00023002"/>
    </source>
</evidence>
<dbReference type="RefSeq" id="WP_183672931.1">
    <property type="nucleotide sequence ID" value="NZ_CBCRYX010000001.1"/>
</dbReference>
<keyword evidence="19" id="KW-1185">Reference proteome</keyword>
<dbReference type="InterPro" id="IPR006140">
    <property type="entry name" value="D-isomer_DH_NAD-bd"/>
</dbReference>
<protein>
    <recommendedName>
        <fullName evidence="8">D-3-phosphoglycerate dehydrogenase</fullName>
        <ecNumber evidence="4">1.1.1.28</ecNumber>
        <ecNumber evidence="5">1.1.1.399</ecNumber>
        <ecNumber evidence="6">1.1.1.95</ecNumber>
    </recommendedName>
    <alternativeName>
        <fullName evidence="11">2-oxoglutarate reductase</fullName>
    </alternativeName>
    <alternativeName>
        <fullName evidence="7">D-lactate dehydrogenase</fullName>
    </alternativeName>
    <alternativeName>
        <fullName evidence="12">D-specific 2-hydroxyacid dehydrogenase</fullName>
    </alternativeName>
</protein>
<keyword evidence="9 16" id="KW-0560">Oxidoreductase</keyword>
<comment type="pathway">
    <text evidence="2">Amino-acid biosynthesis; L-serine biosynthesis; L-serine from 3-phospho-D-glycerate: step 1/3.</text>
</comment>
<evidence type="ECO:0000256" key="10">
    <source>
        <dbReference type="ARBA" id="ARBA00023027"/>
    </source>
</evidence>
<comment type="catalytic activity">
    <reaction evidence="13">
        <text>(R)-2-hydroxyglutarate + NAD(+) = 2-oxoglutarate + NADH + H(+)</text>
        <dbReference type="Rhea" id="RHEA:49612"/>
        <dbReference type="ChEBI" id="CHEBI:15378"/>
        <dbReference type="ChEBI" id="CHEBI:15801"/>
        <dbReference type="ChEBI" id="CHEBI:16810"/>
        <dbReference type="ChEBI" id="CHEBI:57540"/>
        <dbReference type="ChEBI" id="CHEBI:57945"/>
        <dbReference type="EC" id="1.1.1.399"/>
    </reaction>
</comment>
<evidence type="ECO:0000256" key="3">
    <source>
        <dbReference type="ARBA" id="ARBA00005854"/>
    </source>
</evidence>
<dbReference type="GO" id="GO:0008720">
    <property type="term" value="F:D-lactate dehydrogenase (NAD+) activity"/>
    <property type="evidence" value="ECO:0007669"/>
    <property type="project" value="UniProtKB-EC"/>
</dbReference>
<dbReference type="PANTHER" id="PTHR42938:SF47">
    <property type="entry name" value="HYDROXYPYRUVATE REDUCTASE"/>
    <property type="match status" value="1"/>
</dbReference>
<dbReference type="SUPFAM" id="SSF52283">
    <property type="entry name" value="Formate/glycerate dehydrogenase catalytic domain-like"/>
    <property type="match status" value="1"/>
</dbReference>
<dbReference type="SUPFAM" id="SSF55021">
    <property type="entry name" value="ACT-like"/>
    <property type="match status" value="1"/>
</dbReference>
<evidence type="ECO:0000256" key="13">
    <source>
        <dbReference type="ARBA" id="ARBA00048126"/>
    </source>
</evidence>
<dbReference type="Gene3D" id="3.40.50.720">
    <property type="entry name" value="NAD(P)-binding Rossmann-like Domain"/>
    <property type="match status" value="2"/>
</dbReference>
<dbReference type="SUPFAM" id="SSF51735">
    <property type="entry name" value="NAD(P)-binding Rossmann-fold domains"/>
    <property type="match status" value="1"/>
</dbReference>
<dbReference type="GO" id="GO:0004617">
    <property type="term" value="F:phosphoglycerate dehydrogenase activity"/>
    <property type="evidence" value="ECO:0007669"/>
    <property type="project" value="UniProtKB-EC"/>
</dbReference>
<comment type="function">
    <text evidence="1">Catalyzes the reversible oxidation of 3-phospho-D-glycerate to 3-phosphonooxypyruvate, the first step of the phosphorylated L-serine biosynthesis pathway. Also catalyzes the reversible oxidation of 2-hydroxyglutarate to 2-oxoglutarate.</text>
</comment>
<evidence type="ECO:0000256" key="15">
    <source>
        <dbReference type="ARBA" id="ARBA00049040"/>
    </source>
</evidence>
<evidence type="ECO:0000313" key="19">
    <source>
        <dbReference type="Proteomes" id="UP000579136"/>
    </source>
</evidence>
<evidence type="ECO:0000256" key="5">
    <source>
        <dbReference type="ARBA" id="ARBA00013001"/>
    </source>
</evidence>
<dbReference type="InterPro" id="IPR006139">
    <property type="entry name" value="D-isomer_2_OHA_DH_cat_dom"/>
</dbReference>
<dbReference type="EC" id="1.1.1.95" evidence="6"/>
<organism evidence="18 19">
    <name type="scientific">Nosocomiicoccus ampullae</name>
    <dbReference type="NCBI Taxonomy" id="489910"/>
    <lineage>
        <taxon>Bacteria</taxon>
        <taxon>Bacillati</taxon>
        <taxon>Bacillota</taxon>
        <taxon>Bacilli</taxon>
        <taxon>Bacillales</taxon>
        <taxon>Staphylococcaceae</taxon>
        <taxon>Nosocomiicoccus</taxon>
    </lineage>
</organism>
<sequence length="399" mass="44129">MSHFNIKTFNSIAMEGLQRFSKEYYKINESENPEAIVLRSYNLHDEPINDNLLAVGRAGAGYNNIPVEKLSEQGIVAFNAPGANANSVKELVLTSLISHARNTLPASKWASELSGDDIATQVEDGKKKFKGHEIKGKTLGVIGLGQVGLLVANDAENLGMDVIGYDPYISVDAAWNINRSVTKASSIDEVLQKADYITIHVPFLDSTKNMIDSTAIRQMKASAVLLNFSRAEIVDEDALVKALNHNRLGHYISDFPNETVLGQEKVTLLPHLGASTGESEKNSAIMVANQLIDYLETGNIVNSVNYPRVKMQLTSPLRIAVCNQNIKNIIASLTKLLSEEGLNIDHIINKSRGDYAYTLVDITEADEEKVKEIIERIEEKEGILKVRLIKNLEHDAWYQ</sequence>
<dbReference type="EC" id="1.1.1.399" evidence="5"/>
<evidence type="ECO:0000256" key="12">
    <source>
        <dbReference type="ARBA" id="ARBA00030947"/>
    </source>
</evidence>
<dbReference type="InterPro" id="IPR036291">
    <property type="entry name" value="NAD(P)-bd_dom_sf"/>
</dbReference>
<dbReference type="Gene3D" id="3.30.70.260">
    <property type="match status" value="1"/>
</dbReference>
<accession>A0A9Q2HES9</accession>
<dbReference type="AlphaFoldDB" id="A0A9Q2HES9"/>
<evidence type="ECO:0000259" key="17">
    <source>
        <dbReference type="PROSITE" id="PS51671"/>
    </source>
</evidence>
<evidence type="ECO:0000256" key="2">
    <source>
        <dbReference type="ARBA" id="ARBA00005216"/>
    </source>
</evidence>
<comment type="catalytic activity">
    <reaction evidence="14">
        <text>(2R)-3-phosphoglycerate + NAD(+) = 3-phosphooxypyruvate + NADH + H(+)</text>
        <dbReference type="Rhea" id="RHEA:12641"/>
        <dbReference type="ChEBI" id="CHEBI:15378"/>
        <dbReference type="ChEBI" id="CHEBI:18110"/>
        <dbReference type="ChEBI" id="CHEBI:57540"/>
        <dbReference type="ChEBI" id="CHEBI:57945"/>
        <dbReference type="ChEBI" id="CHEBI:58272"/>
        <dbReference type="EC" id="1.1.1.95"/>
    </reaction>
</comment>
<evidence type="ECO:0000256" key="1">
    <source>
        <dbReference type="ARBA" id="ARBA00003800"/>
    </source>
</evidence>
<dbReference type="InterPro" id="IPR029752">
    <property type="entry name" value="D-isomer_DH_CS1"/>
</dbReference>
<evidence type="ECO:0000256" key="8">
    <source>
        <dbReference type="ARBA" id="ARBA00021582"/>
    </source>
</evidence>
<evidence type="ECO:0000256" key="11">
    <source>
        <dbReference type="ARBA" id="ARBA00030455"/>
    </source>
</evidence>
<dbReference type="InterPro" id="IPR002912">
    <property type="entry name" value="ACT_dom"/>
</dbReference>
<comment type="caution">
    <text evidence="18">The sequence shown here is derived from an EMBL/GenBank/DDBJ whole genome shotgun (WGS) entry which is preliminary data.</text>
</comment>
<dbReference type="EC" id="1.1.1.28" evidence="4"/>
<dbReference type="CDD" id="cd12174">
    <property type="entry name" value="PGDH_like_3"/>
    <property type="match status" value="1"/>
</dbReference>
<reference evidence="18 19" key="1">
    <citation type="submission" date="2020-08" db="EMBL/GenBank/DDBJ databases">
        <title>Genomic Encyclopedia of Type Strains, Phase IV (KMG-IV): sequencing the most valuable type-strain genomes for metagenomic binning, comparative biology and taxonomic classification.</title>
        <authorList>
            <person name="Goeker M."/>
        </authorList>
    </citation>
    <scope>NUCLEOTIDE SEQUENCE [LARGE SCALE GENOMIC DNA]</scope>
    <source>
        <strain evidence="18 19">DSM 19163</strain>
    </source>
</reference>
<comment type="catalytic activity">
    <reaction evidence="15">
        <text>(R)-lactate + NAD(+) = pyruvate + NADH + H(+)</text>
        <dbReference type="Rhea" id="RHEA:16369"/>
        <dbReference type="ChEBI" id="CHEBI:15361"/>
        <dbReference type="ChEBI" id="CHEBI:15378"/>
        <dbReference type="ChEBI" id="CHEBI:16004"/>
        <dbReference type="ChEBI" id="CHEBI:57540"/>
        <dbReference type="ChEBI" id="CHEBI:57945"/>
        <dbReference type="EC" id="1.1.1.28"/>
    </reaction>
</comment>
<dbReference type="Proteomes" id="UP000579136">
    <property type="component" value="Unassembled WGS sequence"/>
</dbReference>